<sequence>MDDSTAYTWVPPEFNLTQSPSSVEPWPAFSDPLHPGNFARSAKWCPDGSVALVQCEHREFRILVPKGSEGGNGSTSNLTNEALVRTLPQSAPILDYAWYPTASPASPASFCFAASVREAPVKLLDASDGRLRASYPIVDHRERQIAPHSLAFNPSVTKLYCGFEDAIEVFDIGRPGEGTRLPTSPSKKSRDGLKGIISALAFSPPYESDLYAAGSLAAAPGNIVLFTETDGTVPVSFINGGPAAGVTQLHFNPMRPHILYAAFRRHRAIYSWDLRADVGAPLAVYSPPTKPGEETNQKRRFDVDIVGRFLGVGDQDGNVNIFDLSEPSEGESSVAPEPRLTWTAHEDAIGGVSFHPTRACLLSVSGSRHFHTREEEDSDSDSSSDDNLDDQDNEEERVVRSVRSVRRPAAPQTPVPLDSSMKLWDFRTTAAESD</sequence>
<protein>
    <submittedName>
        <fullName evidence="2">WD40-repeat-containing domain protein</fullName>
    </submittedName>
</protein>
<feature type="compositionally biased region" description="Acidic residues" evidence="1">
    <location>
        <begin position="375"/>
        <end position="395"/>
    </location>
</feature>
<dbReference type="PANTHER" id="PTHR13211">
    <property type="entry name" value="TELOMERASE CAJAL BODY PROTEIN 1"/>
    <property type="match status" value="1"/>
</dbReference>
<feature type="region of interest" description="Disordered" evidence="1">
    <location>
        <begin position="371"/>
        <end position="422"/>
    </location>
</feature>
<keyword evidence="3" id="KW-1185">Reference proteome</keyword>
<dbReference type="InterPro" id="IPR015943">
    <property type="entry name" value="WD40/YVTN_repeat-like_dom_sf"/>
</dbReference>
<comment type="caution">
    <text evidence="2">The sequence shown here is derived from an EMBL/GenBank/DDBJ whole genome shotgun (WGS) entry which is preliminary data.</text>
</comment>
<proteinExistence type="predicted"/>
<evidence type="ECO:0000256" key="1">
    <source>
        <dbReference type="SAM" id="MobiDB-lite"/>
    </source>
</evidence>
<dbReference type="Gene3D" id="2.130.10.10">
    <property type="entry name" value="YVTN repeat-like/Quinoprotein amine dehydrogenase"/>
    <property type="match status" value="1"/>
</dbReference>
<dbReference type="PANTHER" id="PTHR13211:SF0">
    <property type="entry name" value="TELOMERASE CAJAL BODY PROTEIN 1"/>
    <property type="match status" value="1"/>
</dbReference>
<accession>A0AAD6ZPQ6</accession>
<dbReference type="Proteomes" id="UP001218218">
    <property type="component" value="Unassembled WGS sequence"/>
</dbReference>
<dbReference type="AlphaFoldDB" id="A0AAD6ZPQ6"/>
<dbReference type="EMBL" id="JARIHO010000034">
    <property type="protein sequence ID" value="KAJ7333244.1"/>
    <property type="molecule type" value="Genomic_DNA"/>
</dbReference>
<reference evidence="2" key="1">
    <citation type="submission" date="2023-03" db="EMBL/GenBank/DDBJ databases">
        <title>Massive genome expansion in bonnet fungi (Mycena s.s.) driven by repeated elements and novel gene families across ecological guilds.</title>
        <authorList>
            <consortium name="Lawrence Berkeley National Laboratory"/>
            <person name="Harder C.B."/>
            <person name="Miyauchi S."/>
            <person name="Viragh M."/>
            <person name="Kuo A."/>
            <person name="Thoen E."/>
            <person name="Andreopoulos B."/>
            <person name="Lu D."/>
            <person name="Skrede I."/>
            <person name="Drula E."/>
            <person name="Henrissat B."/>
            <person name="Morin E."/>
            <person name="Kohler A."/>
            <person name="Barry K."/>
            <person name="LaButti K."/>
            <person name="Morin E."/>
            <person name="Salamov A."/>
            <person name="Lipzen A."/>
            <person name="Mereny Z."/>
            <person name="Hegedus B."/>
            <person name="Baldrian P."/>
            <person name="Stursova M."/>
            <person name="Weitz H."/>
            <person name="Taylor A."/>
            <person name="Grigoriev I.V."/>
            <person name="Nagy L.G."/>
            <person name="Martin F."/>
            <person name="Kauserud H."/>
        </authorList>
    </citation>
    <scope>NUCLEOTIDE SEQUENCE</scope>
    <source>
        <strain evidence="2">CBHHK002</strain>
    </source>
</reference>
<name>A0AAD6ZPQ6_9AGAR</name>
<dbReference type="InterPro" id="IPR036322">
    <property type="entry name" value="WD40_repeat_dom_sf"/>
</dbReference>
<dbReference type="InterPro" id="IPR051150">
    <property type="entry name" value="SWT21/TCAB1_mRNA_Telomere"/>
</dbReference>
<dbReference type="SUPFAM" id="SSF50978">
    <property type="entry name" value="WD40 repeat-like"/>
    <property type="match status" value="1"/>
</dbReference>
<gene>
    <name evidence="2" type="ORF">DFH08DRAFT_750591</name>
</gene>
<evidence type="ECO:0000313" key="3">
    <source>
        <dbReference type="Proteomes" id="UP001218218"/>
    </source>
</evidence>
<evidence type="ECO:0000313" key="2">
    <source>
        <dbReference type="EMBL" id="KAJ7333244.1"/>
    </source>
</evidence>
<organism evidence="2 3">
    <name type="scientific">Mycena albidolilacea</name>
    <dbReference type="NCBI Taxonomy" id="1033008"/>
    <lineage>
        <taxon>Eukaryota</taxon>
        <taxon>Fungi</taxon>
        <taxon>Dikarya</taxon>
        <taxon>Basidiomycota</taxon>
        <taxon>Agaricomycotina</taxon>
        <taxon>Agaricomycetes</taxon>
        <taxon>Agaricomycetidae</taxon>
        <taxon>Agaricales</taxon>
        <taxon>Marasmiineae</taxon>
        <taxon>Mycenaceae</taxon>
        <taxon>Mycena</taxon>
    </lineage>
</organism>